<dbReference type="InterPro" id="IPR035439">
    <property type="entry name" value="UPF0145_dom_sf"/>
</dbReference>
<dbReference type="Gene3D" id="3.30.110.70">
    <property type="entry name" value="Hypothetical protein apc22750. Chain B"/>
    <property type="match status" value="1"/>
</dbReference>
<evidence type="ECO:0000313" key="1">
    <source>
        <dbReference type="EMBL" id="EFW03350.1"/>
    </source>
</evidence>
<dbReference type="RefSeq" id="WP_008790496.1">
    <property type="nucleotide sequence ID" value="NZ_AKCB01000001.1"/>
</dbReference>
<dbReference type="AlphaFoldDB" id="E7GF71"/>
<dbReference type="Proteomes" id="UP000003157">
    <property type="component" value="Unassembled WGS sequence"/>
</dbReference>
<dbReference type="eggNOG" id="ENOG5034A90">
    <property type="taxonomic scope" value="Bacteria"/>
</dbReference>
<accession>E7GF71</accession>
<protein>
    <submittedName>
        <fullName evidence="1">Uncharacterized protein</fullName>
    </submittedName>
</protein>
<dbReference type="SUPFAM" id="SSF117782">
    <property type="entry name" value="YbjQ-like"/>
    <property type="match status" value="1"/>
</dbReference>
<evidence type="ECO:0000313" key="2">
    <source>
        <dbReference type="Proteomes" id="UP000003157"/>
    </source>
</evidence>
<dbReference type="HOGENOM" id="CLU_163919_0_0_9"/>
<name>E7GF71_9FIRM</name>
<dbReference type="GeneID" id="78228643"/>
<comment type="caution">
    <text evidence="1">The sequence shown here is derived from an EMBL/GenBank/DDBJ whole genome shotgun (WGS) entry which is preliminary data.</text>
</comment>
<proteinExistence type="predicted"/>
<sequence>MIVSTLSTYPGKKVVKDLGIVFAYDDAIRFNRIAMNMDKYLNHALDCLADKAKDRGVNAVLGICFDIRDTMKPMLMGTAVILEDEGESK</sequence>
<keyword evidence="2" id="KW-1185">Reference proteome</keyword>
<organism evidence="1 2">
    <name type="scientific">Coprobacillus cateniformis</name>
    <dbReference type="NCBI Taxonomy" id="100884"/>
    <lineage>
        <taxon>Bacteria</taxon>
        <taxon>Bacillati</taxon>
        <taxon>Bacillota</taxon>
        <taxon>Erysipelotrichia</taxon>
        <taxon>Erysipelotrichales</taxon>
        <taxon>Coprobacillaceae</taxon>
        <taxon>Coprobacillus</taxon>
    </lineage>
</organism>
<dbReference type="OrthoDB" id="9796448at2"/>
<reference evidence="1 2" key="1">
    <citation type="submission" date="2010-12" db="EMBL/GenBank/DDBJ databases">
        <title>The Genome Sequence of Coprobacillus sp. strain 29_1.</title>
        <authorList>
            <consortium name="The Broad Institute Genome Sequencing Platform"/>
            <person name="Earl A."/>
            <person name="Ward D."/>
            <person name="Feldgarden M."/>
            <person name="Gevers D."/>
            <person name="Daigneault M."/>
            <person name="Sibley C.D."/>
            <person name="White A."/>
            <person name="Strauss J."/>
            <person name="Allen-Vercoe E."/>
            <person name="Young S.K."/>
            <person name="Zeng Q."/>
            <person name="Gargeya S."/>
            <person name="Fitzgerald M."/>
            <person name="Haas B."/>
            <person name="Abouelleil A."/>
            <person name="Alvarado L."/>
            <person name="Arachchi H.M."/>
            <person name="Berlin A."/>
            <person name="Brown A."/>
            <person name="Chapman S.B."/>
            <person name="Chen Z."/>
            <person name="Dunbar C."/>
            <person name="Freedman E."/>
            <person name="Gearin G."/>
            <person name="Gellesch M."/>
            <person name="Goldberg J."/>
            <person name="Griggs A."/>
            <person name="Gujja S."/>
            <person name="Heilman E."/>
            <person name="Heiman D."/>
            <person name="Howarth C."/>
            <person name="Larson L."/>
            <person name="Lui A."/>
            <person name="MacDonald P.J.P."/>
            <person name="Mehta T."/>
            <person name="Montmayeur A."/>
            <person name="Murphy C."/>
            <person name="Neiman D."/>
            <person name="Pearson M."/>
            <person name="Priest M."/>
            <person name="Roberts A."/>
            <person name="Saif S."/>
            <person name="Shea T."/>
            <person name="Shenoy N."/>
            <person name="Sisk P."/>
            <person name="Stolte C."/>
            <person name="Sykes S."/>
            <person name="White J."/>
            <person name="Yandava C."/>
            <person name="Nusbaum C."/>
            <person name="Birren B."/>
        </authorList>
    </citation>
    <scope>NUCLEOTIDE SEQUENCE [LARGE SCALE GENOMIC DNA]</scope>
    <source>
        <strain evidence="1 2">29_1</strain>
    </source>
</reference>
<gene>
    <name evidence="1" type="ORF">HMPREF9488_03414</name>
</gene>
<dbReference type="STRING" id="100884.GCA_000269565_00747"/>
<dbReference type="EMBL" id="ADKX01000048">
    <property type="protein sequence ID" value="EFW03350.1"/>
    <property type="molecule type" value="Genomic_DNA"/>
</dbReference>